<evidence type="ECO:0000256" key="2">
    <source>
        <dbReference type="ARBA" id="ARBA00022630"/>
    </source>
</evidence>
<evidence type="ECO:0000256" key="1">
    <source>
        <dbReference type="ARBA" id="ARBA00001974"/>
    </source>
</evidence>
<feature type="domain" description="RsdA/BaiN/AoA(So)-like Rossmann fold-like" evidence="4">
    <location>
        <begin position="9"/>
        <end position="390"/>
    </location>
</feature>
<dbReference type="SUPFAM" id="SSF51905">
    <property type="entry name" value="FAD/NAD(P)-binding domain"/>
    <property type="match status" value="1"/>
</dbReference>
<reference evidence="6 7" key="1">
    <citation type="submission" date="2023-08" db="EMBL/GenBank/DDBJ databases">
        <title>The draft genome sequence of Paracraurococcus sp. LOR1-02.</title>
        <authorList>
            <person name="Kingkaew E."/>
            <person name="Tanasupawat S."/>
        </authorList>
    </citation>
    <scope>NUCLEOTIDE SEQUENCE [LARGE SCALE GENOMIC DNA]</scope>
    <source>
        <strain evidence="6 7">LOR1-02</strain>
    </source>
</reference>
<dbReference type="Gene3D" id="3.50.50.60">
    <property type="entry name" value="FAD/NAD(P)-binding domain"/>
    <property type="match status" value="1"/>
</dbReference>
<proteinExistence type="predicted"/>
<dbReference type="Pfam" id="PF03486">
    <property type="entry name" value="HI0933_like"/>
    <property type="match status" value="1"/>
</dbReference>
<evidence type="ECO:0000256" key="3">
    <source>
        <dbReference type="ARBA" id="ARBA00022827"/>
    </source>
</evidence>
<dbReference type="PANTHER" id="PTHR42887:SF1">
    <property type="entry name" value="BLR3961 PROTEIN"/>
    <property type="match status" value="1"/>
</dbReference>
<evidence type="ECO:0000259" key="5">
    <source>
        <dbReference type="Pfam" id="PF22780"/>
    </source>
</evidence>
<keyword evidence="7" id="KW-1185">Reference proteome</keyword>
<evidence type="ECO:0000313" key="7">
    <source>
        <dbReference type="Proteomes" id="UP001243009"/>
    </source>
</evidence>
<sequence length="406" mass="42383">MTPLDESPELVVIGAGPAGLMTAEAAAAGGARVTVLDRMPSPARKLLIAGRGGLNLTHSEPPEAFLGRYGAARDRLAPFIEAFPPAALTAWAEGLGQPVFTGTSGRVFPRAMKASPLLRAWLARLAGQGVALRPRHRWTGWEEGALAFEGPEGPLRLRPAAAVLALGGASWPRLGSDGAWAGLLEGVAPLVPANCGFRIAWSDRFRARFEGTPLKRIALAFAERRVRGEAVVTAAGIEGGAVYALSGPLRDAIAAEGPATLLLDLRPDVPEAALAARLDGPRGGQSLANHLRRAGLAPVAIGLVQEALHAGAAAPLSHLVKALPLRLEAPMGLDRAISSAGGLRWAEVDERLMLRRRPGTFACGEMLDWEAPTGGYLLQACFATGVAAGRAALAWARNRARNHSPA</sequence>
<comment type="cofactor">
    <cofactor evidence="1">
        <name>FAD</name>
        <dbReference type="ChEBI" id="CHEBI:57692"/>
    </cofactor>
</comment>
<dbReference type="EMBL" id="JAUTWS010000013">
    <property type="protein sequence ID" value="MDO9709695.1"/>
    <property type="molecule type" value="Genomic_DNA"/>
</dbReference>
<gene>
    <name evidence="6" type="ORF">Q7A36_15185</name>
</gene>
<dbReference type="InterPro" id="IPR055178">
    <property type="entry name" value="RsdA/BaiN/AoA(So)-like_dom"/>
</dbReference>
<name>A0ABT9E104_9PROT</name>
<dbReference type="Gene3D" id="2.40.30.10">
    <property type="entry name" value="Translation factors"/>
    <property type="match status" value="1"/>
</dbReference>
<dbReference type="InterPro" id="IPR004792">
    <property type="entry name" value="BaiN-like"/>
</dbReference>
<evidence type="ECO:0000313" key="6">
    <source>
        <dbReference type="EMBL" id="MDO9709695.1"/>
    </source>
</evidence>
<keyword evidence="3" id="KW-0274">FAD</keyword>
<evidence type="ECO:0000259" key="4">
    <source>
        <dbReference type="Pfam" id="PF03486"/>
    </source>
</evidence>
<dbReference type="RefSeq" id="WP_305104562.1">
    <property type="nucleotide sequence ID" value="NZ_JAUTWS010000013.1"/>
</dbReference>
<protein>
    <submittedName>
        <fullName evidence="6">TIGR03862 family flavoprotein</fullName>
    </submittedName>
</protein>
<dbReference type="NCBIfam" id="TIGR03862">
    <property type="entry name" value="flavo_PP4765"/>
    <property type="match status" value="1"/>
</dbReference>
<dbReference type="InterPro" id="IPR022460">
    <property type="entry name" value="Flavoprotein_PP4765"/>
</dbReference>
<keyword evidence="2" id="KW-0285">Flavoprotein</keyword>
<dbReference type="InterPro" id="IPR036188">
    <property type="entry name" value="FAD/NAD-bd_sf"/>
</dbReference>
<feature type="domain" description="RsdA/BaiN/AoA(So)-like insert" evidence="5">
    <location>
        <begin position="191"/>
        <end position="337"/>
    </location>
</feature>
<dbReference type="PANTHER" id="PTHR42887">
    <property type="entry name" value="OS12G0638800 PROTEIN"/>
    <property type="match status" value="1"/>
</dbReference>
<dbReference type="InterPro" id="IPR023166">
    <property type="entry name" value="BaiN-like_dom_sf"/>
</dbReference>
<accession>A0ABT9E104</accession>
<dbReference type="Pfam" id="PF22780">
    <property type="entry name" value="HI0933_like_1st"/>
    <property type="match status" value="1"/>
</dbReference>
<organism evidence="6 7">
    <name type="scientific">Paracraurococcus lichenis</name>
    <dbReference type="NCBI Taxonomy" id="3064888"/>
    <lineage>
        <taxon>Bacteria</taxon>
        <taxon>Pseudomonadati</taxon>
        <taxon>Pseudomonadota</taxon>
        <taxon>Alphaproteobacteria</taxon>
        <taxon>Acetobacterales</taxon>
        <taxon>Roseomonadaceae</taxon>
        <taxon>Paracraurococcus</taxon>
    </lineage>
</organism>
<dbReference type="Proteomes" id="UP001243009">
    <property type="component" value="Unassembled WGS sequence"/>
</dbReference>
<comment type="caution">
    <text evidence="6">The sequence shown here is derived from an EMBL/GenBank/DDBJ whole genome shotgun (WGS) entry which is preliminary data.</text>
</comment>
<dbReference type="SUPFAM" id="SSF160996">
    <property type="entry name" value="HI0933 insert domain-like"/>
    <property type="match status" value="1"/>
</dbReference>
<dbReference type="Gene3D" id="1.10.8.260">
    <property type="entry name" value="HI0933 insert domain-like"/>
    <property type="match status" value="1"/>
</dbReference>
<dbReference type="InterPro" id="IPR057661">
    <property type="entry name" value="RsdA/BaiN/AoA(So)_Rossmann"/>
</dbReference>
<dbReference type="NCBIfam" id="TIGR00275">
    <property type="entry name" value="aminoacetone oxidase family FAD-binding enzyme"/>
    <property type="match status" value="1"/>
</dbReference>